<dbReference type="InterPro" id="IPR056024">
    <property type="entry name" value="DUF7605"/>
</dbReference>
<evidence type="ECO:0000313" key="4">
    <source>
        <dbReference type="Proteomes" id="UP000799324"/>
    </source>
</evidence>
<dbReference type="AlphaFoldDB" id="A0A6A6T986"/>
<protein>
    <recommendedName>
        <fullName evidence="2">DUF7605 domain-containing protein</fullName>
    </recommendedName>
</protein>
<dbReference type="PANTHER" id="PTHR36681:SF3">
    <property type="entry name" value="NUCLEAR GTPASE, GERMINAL CENTER-ASSOCIATED, TANDEM DUPLICATE 3"/>
    <property type="match status" value="1"/>
</dbReference>
<dbReference type="OrthoDB" id="410198at2759"/>
<accession>A0A6A6T986</accession>
<dbReference type="Pfam" id="PF24564">
    <property type="entry name" value="DUF7605"/>
    <property type="match status" value="1"/>
</dbReference>
<dbReference type="Proteomes" id="UP000799324">
    <property type="component" value="Unassembled WGS sequence"/>
</dbReference>
<dbReference type="EMBL" id="MU004337">
    <property type="protein sequence ID" value="KAF2656370.1"/>
    <property type="molecule type" value="Genomic_DNA"/>
</dbReference>
<keyword evidence="4" id="KW-1185">Reference proteome</keyword>
<dbReference type="SUPFAM" id="SSF52540">
    <property type="entry name" value="P-loop containing nucleoside triphosphate hydrolases"/>
    <property type="match status" value="1"/>
</dbReference>
<reference evidence="3" key="1">
    <citation type="journal article" date="2020" name="Stud. Mycol.">
        <title>101 Dothideomycetes genomes: a test case for predicting lifestyles and emergence of pathogens.</title>
        <authorList>
            <person name="Haridas S."/>
            <person name="Albert R."/>
            <person name="Binder M."/>
            <person name="Bloem J."/>
            <person name="Labutti K."/>
            <person name="Salamov A."/>
            <person name="Andreopoulos B."/>
            <person name="Baker S."/>
            <person name="Barry K."/>
            <person name="Bills G."/>
            <person name="Bluhm B."/>
            <person name="Cannon C."/>
            <person name="Castanera R."/>
            <person name="Culley D."/>
            <person name="Daum C."/>
            <person name="Ezra D."/>
            <person name="Gonzalez J."/>
            <person name="Henrissat B."/>
            <person name="Kuo A."/>
            <person name="Liang C."/>
            <person name="Lipzen A."/>
            <person name="Lutzoni F."/>
            <person name="Magnuson J."/>
            <person name="Mondo S."/>
            <person name="Nolan M."/>
            <person name="Ohm R."/>
            <person name="Pangilinan J."/>
            <person name="Park H.-J."/>
            <person name="Ramirez L."/>
            <person name="Alfaro M."/>
            <person name="Sun H."/>
            <person name="Tritt A."/>
            <person name="Yoshinaga Y."/>
            <person name="Zwiers L.-H."/>
            <person name="Turgeon B."/>
            <person name="Goodwin S."/>
            <person name="Spatafora J."/>
            <person name="Crous P."/>
            <person name="Grigoriev I."/>
        </authorList>
    </citation>
    <scope>NUCLEOTIDE SEQUENCE</scope>
    <source>
        <strain evidence="3">CBS 122681</strain>
    </source>
</reference>
<name>A0A6A6T986_9PLEO</name>
<evidence type="ECO:0000313" key="3">
    <source>
        <dbReference type="EMBL" id="KAF2656370.1"/>
    </source>
</evidence>
<organism evidence="3 4">
    <name type="scientific">Lophiostoma macrostomum CBS 122681</name>
    <dbReference type="NCBI Taxonomy" id="1314788"/>
    <lineage>
        <taxon>Eukaryota</taxon>
        <taxon>Fungi</taxon>
        <taxon>Dikarya</taxon>
        <taxon>Ascomycota</taxon>
        <taxon>Pezizomycotina</taxon>
        <taxon>Dothideomycetes</taxon>
        <taxon>Pleosporomycetidae</taxon>
        <taxon>Pleosporales</taxon>
        <taxon>Lophiostomataceae</taxon>
        <taxon>Lophiostoma</taxon>
    </lineage>
</organism>
<evidence type="ECO:0000256" key="1">
    <source>
        <dbReference type="SAM" id="MobiDB-lite"/>
    </source>
</evidence>
<gene>
    <name evidence="3" type="ORF">K491DRAFT_715444</name>
</gene>
<sequence>MTKKPPSPLFEPEDGFDTEKRPIAPISLDSIDKTEHQTPSLPTFTIKPGTKAIQRPVQANLLCGSRRRRKRDASGRHLEIKQYFEKLDAQFADLNIADAPPIGHDPEQETLPDHPVFHPDFLNAENLTNGEVQGLIDEIVAWNSQTAESQYQIERLNAVRSPEYPPDQNVAQFGNSGVGKSYLLNATLGDKDLSFKSGNGVGTLVPLKFTKATKDQPMRYQTTVFLFTIAKCEKAVRLWWRNYFYQFLGSEEDRKDPSKVNLGRAALKNLRALFQDRSEFRDEESESTFLRSGVSHDDPKVLMVLLAYARDLHEKLSRLLNKGPFHAQSADMMRSLIRPFVQGSAKPEIDLGNDTTLECSPWPFVKLAVISFDHKLLNAGLAMFDLAGVSDVNDYRTQVARGIHRQCDFTVVVHGSARAEDVQCIKDYIDEAHGRKSHGSVGVVITHMDDIDNEKDDSIHYTFDEEDQLDALEDHENAITESLKDVNNRMKSSKEGKWRGGPNRELIDELDAKVELYELHLSHVSNKRLQILCAARARHITRELQSDYSARTGDVGSNLSVHCVSNKVFFEHLNGYNILEPPVLDIHQTGVLQYRDFLYLLIAKAGKAEALKHHCTVRVPSLLHALSLSCEGTKVMMKQDHLVKFVANAKKSAPSMCHDAIQGFHASWLRPILTLFTESIERWLLAAGQLCNRYERYNAAGHKAFVRNKGAHETGSCKRANWNQDLIKVASEEIRPMWNQIYEEKNGADVFYHNVSSCMKDILESMEHHISSDLDIAQHNTFGKFFEGIYMLRKDFDRRVRIVQVDVHRKLKTLYAEFLTSDPKGVFSTAMKAIYVKSLDAKPDKGRKSFHAARCHVFRSSVCHPSNNPYKVAKTHIAATMVSILDKAEQEIITACGILFERILQDFNSVCPKSEDTSVQSLKRRAALGAKVKEAQAVMDGPVRDVLIRCGIKLEDPLSARTKG</sequence>
<dbReference type="PANTHER" id="PTHR36681">
    <property type="entry name" value="NUCLEAR GTPASE, GERMINAL CENTER-ASSOCIATED, TANDEM DUPLICATE 3"/>
    <property type="match status" value="1"/>
</dbReference>
<proteinExistence type="predicted"/>
<evidence type="ECO:0000259" key="2">
    <source>
        <dbReference type="Pfam" id="PF24564"/>
    </source>
</evidence>
<feature type="domain" description="DUF7605" evidence="2">
    <location>
        <begin position="679"/>
        <end position="837"/>
    </location>
</feature>
<feature type="region of interest" description="Disordered" evidence="1">
    <location>
        <begin position="1"/>
        <end position="43"/>
    </location>
</feature>
<dbReference type="InterPro" id="IPR027417">
    <property type="entry name" value="P-loop_NTPase"/>
</dbReference>